<keyword evidence="3" id="KW-1185">Reference proteome</keyword>
<dbReference type="RefSeq" id="WP_380186886.1">
    <property type="nucleotide sequence ID" value="NZ_JBHTBQ010000009.1"/>
</dbReference>
<dbReference type="EMBL" id="JBHTBQ010000009">
    <property type="protein sequence ID" value="MFC7419415.1"/>
    <property type="molecule type" value="Genomic_DNA"/>
</dbReference>
<name>A0ABW2R093_9NEIS</name>
<dbReference type="Pfam" id="PF14341">
    <property type="entry name" value="PilX_N"/>
    <property type="match status" value="1"/>
</dbReference>
<feature type="domain" description="Type 4 fimbrial biogenesis protein PilX N-terminal" evidence="1">
    <location>
        <begin position="9"/>
        <end position="58"/>
    </location>
</feature>
<sequence length="446" mass="46954">MMNILFHQKGVAALTVTLVLTLIATVFVLSTNKNSYVFQKTSVNHYQQVQAFEAAEAGAQATLLQMRRDIEAINLNANHDGIILKKVTSSIPPAPGTNNCGWDSVAVNSDSYDYSEQFKKNNYIFSKKTGSLFQKIGTQEINADNTAWRSSVDLKTGMVSSEGCADESSEQAPFCANTGSDQTAAVVRRGFDIPRKAEFNPKKIALTIKGHVDMSGSMSLDPHSGQPKPLCNVSTGGDFTYWGAPLTPDSSNNAPLANLSNTQLFAAVFGMSPSDFKKQATQINPENGSNTVSSCPAATGLIWINGDFTPPKDCIIGSSYPSLSPAIVVVGGFGSTALTAGGAGGNMVSNSSTISGMLFTNHFNGIIQVLGAMAVNGDLEGVTGAVFDKTPGDCMYGACAHRPGSGSEGSINIAYDERMFIGANAGGNLSGNKLGSWHDFCKDGKC</sequence>
<evidence type="ECO:0000313" key="3">
    <source>
        <dbReference type="Proteomes" id="UP001596473"/>
    </source>
</evidence>
<organism evidence="2 3">
    <name type="scientific">Iodobacter arcticus</name>
    <dbReference type="NCBI Taxonomy" id="590593"/>
    <lineage>
        <taxon>Bacteria</taxon>
        <taxon>Pseudomonadati</taxon>
        <taxon>Pseudomonadota</taxon>
        <taxon>Betaproteobacteria</taxon>
        <taxon>Neisseriales</taxon>
        <taxon>Chitinibacteraceae</taxon>
        <taxon>Iodobacter</taxon>
    </lineage>
</organism>
<dbReference type="Proteomes" id="UP001596473">
    <property type="component" value="Unassembled WGS sequence"/>
</dbReference>
<comment type="caution">
    <text evidence="2">The sequence shown here is derived from an EMBL/GenBank/DDBJ whole genome shotgun (WGS) entry which is preliminary data.</text>
</comment>
<evidence type="ECO:0000313" key="2">
    <source>
        <dbReference type="EMBL" id="MFC7419415.1"/>
    </source>
</evidence>
<accession>A0ABW2R093</accession>
<evidence type="ECO:0000259" key="1">
    <source>
        <dbReference type="Pfam" id="PF14341"/>
    </source>
</evidence>
<dbReference type="InterPro" id="IPR025746">
    <property type="entry name" value="PilX_N_dom"/>
</dbReference>
<gene>
    <name evidence="2" type="ORF">ACFQNF_05935</name>
</gene>
<reference evidence="3" key="1">
    <citation type="journal article" date="2019" name="Int. J. Syst. Evol. Microbiol.">
        <title>The Global Catalogue of Microorganisms (GCM) 10K type strain sequencing project: providing services to taxonomists for standard genome sequencing and annotation.</title>
        <authorList>
            <consortium name="The Broad Institute Genomics Platform"/>
            <consortium name="The Broad Institute Genome Sequencing Center for Infectious Disease"/>
            <person name="Wu L."/>
            <person name="Ma J."/>
        </authorList>
    </citation>
    <scope>NUCLEOTIDE SEQUENCE [LARGE SCALE GENOMIC DNA]</scope>
    <source>
        <strain evidence="3">CCUG 62945</strain>
    </source>
</reference>
<proteinExistence type="predicted"/>
<protein>
    <submittedName>
        <fullName evidence="2">Pilus assembly PilX N-terminal domain-containing protein</fullName>
    </submittedName>
</protein>